<evidence type="ECO:0008006" key="2">
    <source>
        <dbReference type="Google" id="ProtNLM"/>
    </source>
</evidence>
<dbReference type="EMBL" id="LR796290">
    <property type="protein sequence ID" value="CAB4134986.1"/>
    <property type="molecule type" value="Genomic_DNA"/>
</dbReference>
<proteinExistence type="predicted"/>
<dbReference type="InterPro" id="IPR027417">
    <property type="entry name" value="P-loop_NTPase"/>
</dbReference>
<accession>A0A6J5LQ03</accession>
<sequence>MIPTNEQELIACLKDPQWRIRNLYKIKNKDKLIVPFEPNEAQEELLRSMHWRNIIPKARQRGFSTLIQLLGLDTALFQPGADVGVIAQDLPKAQEIFDSKIKIGYDNLPPIIREMIGVVSNTTTSMKFTNGSTVRVGTSMRGGSPNFVHVSEFGKICAKYPDKAREVLTGTLPSVPINGMVFIESTAEGRDGAFYEMCKEAKAAKDDGRELSPIDFKLHFASWWDADEYELDPATSVIGVKDHEYFEQVEAKIGRTLSQRKRAWYVTTRRQSFAGEQQMMYQEYPSTFDEAFSVSMEGTYYANQLAAARKNGQFKHHIPVLPGVPAMTFWDIGGSDGTAVWVMQRLGTEWRVIRFKEGWFEPYSYFTQWLQTLGLTWGTMFLPHDADHVRQGQTSNKSPKTMLEELMPGIRFETIPRIEELNWGIQQTRDIFPMLYFDETECKDGIIHVENYRRKWNDRQGCWGDEPDKAGGHSEAADALRQFAQAYANGQINVSLGSQQTKRTKPRHWRTV</sequence>
<name>A0A6J5LQ03_9CAUD</name>
<evidence type="ECO:0000313" key="1">
    <source>
        <dbReference type="EMBL" id="CAB4134986.1"/>
    </source>
</evidence>
<gene>
    <name evidence="1" type="ORF">UFOVP275_45</name>
</gene>
<protein>
    <recommendedName>
        <fullName evidence="2">Terminase large subunit</fullName>
    </recommendedName>
</protein>
<reference evidence="1" key="1">
    <citation type="submission" date="2020-04" db="EMBL/GenBank/DDBJ databases">
        <authorList>
            <person name="Chiriac C."/>
            <person name="Salcher M."/>
            <person name="Ghai R."/>
            <person name="Kavagutti S V."/>
        </authorList>
    </citation>
    <scope>NUCLEOTIDE SEQUENCE</scope>
</reference>
<dbReference type="Gene3D" id="3.40.50.300">
    <property type="entry name" value="P-loop containing nucleotide triphosphate hydrolases"/>
    <property type="match status" value="1"/>
</dbReference>
<organism evidence="1">
    <name type="scientific">uncultured Caudovirales phage</name>
    <dbReference type="NCBI Taxonomy" id="2100421"/>
    <lineage>
        <taxon>Viruses</taxon>
        <taxon>Duplodnaviria</taxon>
        <taxon>Heunggongvirae</taxon>
        <taxon>Uroviricota</taxon>
        <taxon>Caudoviricetes</taxon>
        <taxon>Peduoviridae</taxon>
        <taxon>Maltschvirus</taxon>
        <taxon>Maltschvirus maltsch</taxon>
    </lineage>
</organism>